<dbReference type="Gene3D" id="3.90.1150.10">
    <property type="entry name" value="Aspartate Aminotransferase, domain 1"/>
    <property type="match status" value="1"/>
</dbReference>
<comment type="cofactor">
    <cofactor evidence="1 6">
        <name>pyridoxal 5'-phosphate</name>
        <dbReference type="ChEBI" id="CHEBI:597326"/>
    </cofactor>
</comment>
<dbReference type="NCBIfam" id="NF005744">
    <property type="entry name" value="PRK07568.1"/>
    <property type="match status" value="1"/>
</dbReference>
<dbReference type="InterPro" id="IPR015421">
    <property type="entry name" value="PyrdxlP-dep_Trfase_major"/>
</dbReference>
<evidence type="ECO:0000256" key="3">
    <source>
        <dbReference type="ARBA" id="ARBA00022576"/>
    </source>
</evidence>
<sequence>MNGLKCQYGVCAWSGCCVTMVAGIFRVIFIVYYYTSVFDKIERMDISKRMKKLPISSIRKLIPLSDKAKSRGIKIYHLNMGQPDVKTPDVMIESLKHWTQNPISYAPSGGTPEYLQALETYYHDLGFLFVNTKNTIGTIAGSEAINMALFAVCDPGDELLVFEPFYSSYQTSAQLWNIKLTPVETSLQDGFHLPPGAIIESAITEKTKAILYSNPGNPTGTVYTKEEILMLVDIVKKHNLFLLSDEVYREYTFVDRPHVSLLKFMQEIPEQAILIDSLSKRYNLCGARLGNLISLNEQVLSGSLKFAMSRLSGGIIDQYIGSKLVDVPAEYTKSMQAEYQNRRDVMFEGLQSIDGISVTKPEGAFYIMAELPVEDAEIFSIWLLESFHDKNETVMLAPGYGFYSDPKKGKKQVRIAYVLEESQLRRSIEILDTALHEYKKIQ</sequence>
<reference evidence="10" key="1">
    <citation type="submission" date="2017-09" db="EMBL/GenBank/DDBJ databases">
        <title>Depth-based differentiation of microbial function through sediment-hosted aquifers and enrichment of novel symbionts in the deep terrestrial subsurface.</title>
        <authorList>
            <person name="Probst A.J."/>
            <person name="Ladd B."/>
            <person name="Jarett J.K."/>
            <person name="Geller-Mcgrath D.E."/>
            <person name="Sieber C.M.K."/>
            <person name="Emerson J.B."/>
            <person name="Anantharaman K."/>
            <person name="Thomas B.C."/>
            <person name="Malmstrom R."/>
            <person name="Stieglmeier M."/>
            <person name="Klingl A."/>
            <person name="Woyke T."/>
            <person name="Ryan C.M."/>
            <person name="Banfield J.F."/>
        </authorList>
    </citation>
    <scope>NUCLEOTIDE SEQUENCE [LARGE SCALE GENOMIC DNA]</scope>
</reference>
<keyword evidence="3 6" id="KW-0032">Aminotransferase</keyword>
<dbReference type="PANTHER" id="PTHR46383:SF1">
    <property type="entry name" value="ASPARTATE AMINOTRANSFERASE"/>
    <property type="match status" value="1"/>
</dbReference>
<dbReference type="InterPro" id="IPR050596">
    <property type="entry name" value="AspAT/PAT-like"/>
</dbReference>
<dbReference type="EC" id="2.6.1.-" evidence="6"/>
<dbReference type="GO" id="GO:0008483">
    <property type="term" value="F:transaminase activity"/>
    <property type="evidence" value="ECO:0007669"/>
    <property type="project" value="UniProtKB-KW"/>
</dbReference>
<proteinExistence type="inferred from homology"/>
<dbReference type="GO" id="GO:0006520">
    <property type="term" value="P:amino acid metabolic process"/>
    <property type="evidence" value="ECO:0007669"/>
    <property type="project" value="InterPro"/>
</dbReference>
<evidence type="ECO:0000256" key="7">
    <source>
        <dbReference type="SAM" id="Phobius"/>
    </source>
</evidence>
<organism evidence="9 10">
    <name type="scientific">Candidatus Roizmanbacteria bacterium CG_4_10_14_0_2_um_filter_39_13</name>
    <dbReference type="NCBI Taxonomy" id="1974825"/>
    <lineage>
        <taxon>Bacteria</taxon>
        <taxon>Candidatus Roizmaniibacteriota</taxon>
    </lineage>
</organism>
<feature type="domain" description="Aminotransferase class I/classII large" evidence="8">
    <location>
        <begin position="76"/>
        <end position="429"/>
    </location>
</feature>
<accession>A0A2M7TVJ1</accession>
<dbReference type="Pfam" id="PF00155">
    <property type="entry name" value="Aminotran_1_2"/>
    <property type="match status" value="1"/>
</dbReference>
<keyword evidence="7" id="KW-1133">Transmembrane helix</keyword>
<evidence type="ECO:0000256" key="1">
    <source>
        <dbReference type="ARBA" id="ARBA00001933"/>
    </source>
</evidence>
<dbReference type="PRINTS" id="PR00753">
    <property type="entry name" value="ACCSYNTHASE"/>
</dbReference>
<dbReference type="CDD" id="cd00609">
    <property type="entry name" value="AAT_like"/>
    <property type="match status" value="1"/>
</dbReference>
<dbReference type="GO" id="GO:0030170">
    <property type="term" value="F:pyridoxal phosphate binding"/>
    <property type="evidence" value="ECO:0007669"/>
    <property type="project" value="InterPro"/>
</dbReference>
<evidence type="ECO:0000256" key="2">
    <source>
        <dbReference type="ARBA" id="ARBA00007441"/>
    </source>
</evidence>
<dbReference type="SUPFAM" id="SSF53383">
    <property type="entry name" value="PLP-dependent transferases"/>
    <property type="match status" value="1"/>
</dbReference>
<gene>
    <name evidence="9" type="ORF">COY16_05920</name>
</gene>
<dbReference type="AlphaFoldDB" id="A0A2M7TVJ1"/>
<evidence type="ECO:0000256" key="4">
    <source>
        <dbReference type="ARBA" id="ARBA00022679"/>
    </source>
</evidence>
<dbReference type="PROSITE" id="PS00105">
    <property type="entry name" value="AA_TRANSFER_CLASS_1"/>
    <property type="match status" value="1"/>
</dbReference>
<dbReference type="InterPro" id="IPR015422">
    <property type="entry name" value="PyrdxlP-dep_Trfase_small"/>
</dbReference>
<dbReference type="Proteomes" id="UP000228503">
    <property type="component" value="Unassembled WGS sequence"/>
</dbReference>
<dbReference type="PANTHER" id="PTHR46383">
    <property type="entry name" value="ASPARTATE AMINOTRANSFERASE"/>
    <property type="match status" value="1"/>
</dbReference>
<comment type="similarity">
    <text evidence="2 6">Belongs to the class-I pyridoxal-phosphate-dependent aminotransferase family.</text>
</comment>
<keyword evidence="7" id="KW-0812">Transmembrane</keyword>
<evidence type="ECO:0000259" key="8">
    <source>
        <dbReference type="Pfam" id="PF00155"/>
    </source>
</evidence>
<dbReference type="InterPro" id="IPR004838">
    <property type="entry name" value="NHTrfase_class1_PyrdxlP-BS"/>
</dbReference>
<protein>
    <recommendedName>
        <fullName evidence="6">Aminotransferase</fullName>
        <ecNumber evidence="6">2.6.1.-</ecNumber>
    </recommendedName>
</protein>
<keyword evidence="5" id="KW-0663">Pyridoxal phosphate</keyword>
<dbReference type="Gene3D" id="3.40.640.10">
    <property type="entry name" value="Type I PLP-dependent aspartate aminotransferase-like (Major domain)"/>
    <property type="match status" value="1"/>
</dbReference>
<evidence type="ECO:0000313" key="9">
    <source>
        <dbReference type="EMBL" id="PIZ61831.1"/>
    </source>
</evidence>
<name>A0A2M7TVJ1_9BACT</name>
<evidence type="ECO:0000313" key="10">
    <source>
        <dbReference type="Proteomes" id="UP000228503"/>
    </source>
</evidence>
<keyword evidence="7" id="KW-0472">Membrane</keyword>
<dbReference type="InterPro" id="IPR004839">
    <property type="entry name" value="Aminotransferase_I/II_large"/>
</dbReference>
<dbReference type="InterPro" id="IPR015424">
    <property type="entry name" value="PyrdxlP-dep_Trfase"/>
</dbReference>
<feature type="transmembrane region" description="Helical" evidence="7">
    <location>
        <begin position="12"/>
        <end position="34"/>
    </location>
</feature>
<keyword evidence="4 6" id="KW-0808">Transferase</keyword>
<comment type="caution">
    <text evidence="9">The sequence shown here is derived from an EMBL/GenBank/DDBJ whole genome shotgun (WGS) entry which is preliminary data.</text>
</comment>
<dbReference type="EMBL" id="PFOB01000074">
    <property type="protein sequence ID" value="PIZ61831.1"/>
    <property type="molecule type" value="Genomic_DNA"/>
</dbReference>
<dbReference type="PROSITE" id="PS51257">
    <property type="entry name" value="PROKAR_LIPOPROTEIN"/>
    <property type="match status" value="1"/>
</dbReference>
<evidence type="ECO:0000256" key="6">
    <source>
        <dbReference type="RuleBase" id="RU000481"/>
    </source>
</evidence>
<evidence type="ECO:0000256" key="5">
    <source>
        <dbReference type="ARBA" id="ARBA00022898"/>
    </source>
</evidence>